<sequence length="534" mass="60568">MTPPPPHIYNQTRDTQRTALHSTIWKIVDELRGSVDGWDFKMYVLGFLFYRFISENLAEHINANMRECGEIDFDYTHLSDEEIIKDNDIKENIINQKGFFIMPSELFINVLQTHKSDTTNLNATLSNVFRNIEYSSIDTKSENDFKGLFNDIDVNSSANLGERSLIKRNERLYKVMKEISKLDLDYSDNAIDAFGDAYVCLMRMYAGSAGKSGGEFFTPQEVSHLLARLVSYGKQSVNKVYDSACGSSSLLLQFAKVLGKNNVKNGFYGQEINPTSYNLCRINMILHNVGYENFDISLGDTFLEPKHEDDEPFDAIVSNPPYSIKWAGDSNPLLINDPRFAPAGVLAPKFYADLAFVMHMLSWLSPSGTCAIAAFPVVLYRGGAEKKIRKYLVDNNFIDCLIQLPPNLFFGTNIVTSIIVLKKNKQNNKVLFIDSSELFSKVTNKNILEINHIITIVEAYAKRENKEHFSSLVNFEEIQANDYNPSVSSYVEQKDTREVIDIKTLNAEISQIVEKQNSLRIQIDSIVKSLENAN</sequence>
<dbReference type="GO" id="GO:0009307">
    <property type="term" value="P:DNA restriction-modification system"/>
    <property type="evidence" value="ECO:0007669"/>
    <property type="project" value="UniProtKB-KW"/>
</dbReference>
<evidence type="ECO:0000256" key="2">
    <source>
        <dbReference type="ARBA" id="ARBA00011900"/>
    </source>
</evidence>
<dbReference type="REBASE" id="94780">
    <property type="entry name" value="M.Hbi43879ORF235P"/>
</dbReference>
<dbReference type="PROSITE" id="PS00092">
    <property type="entry name" value="N6_MTASE"/>
    <property type="match status" value="1"/>
</dbReference>
<dbReference type="GO" id="GO:0003677">
    <property type="term" value="F:DNA binding"/>
    <property type="evidence" value="ECO:0007669"/>
    <property type="project" value="InterPro"/>
</dbReference>
<evidence type="ECO:0000313" key="11">
    <source>
        <dbReference type="Proteomes" id="UP000005085"/>
    </source>
</evidence>
<proteinExistence type="inferred from homology"/>
<dbReference type="OrthoDB" id="9761012at2"/>
<dbReference type="Pfam" id="PF02384">
    <property type="entry name" value="N6_Mtase"/>
    <property type="match status" value="1"/>
</dbReference>
<dbReference type="InterPro" id="IPR022749">
    <property type="entry name" value="D12N6_MeTrfase_N"/>
</dbReference>
<evidence type="ECO:0000313" key="10">
    <source>
        <dbReference type="EMBL" id="EEO23178.1"/>
    </source>
</evidence>
<evidence type="ECO:0000256" key="4">
    <source>
        <dbReference type="ARBA" id="ARBA00022679"/>
    </source>
</evidence>
<evidence type="ECO:0000256" key="3">
    <source>
        <dbReference type="ARBA" id="ARBA00022603"/>
    </source>
</evidence>
<accession>C3XDT9</accession>
<keyword evidence="6" id="KW-0680">Restriction system</keyword>
<organism evidence="10 11">
    <name type="scientific">Helicobacter bilis ATCC 43879</name>
    <dbReference type="NCBI Taxonomy" id="613026"/>
    <lineage>
        <taxon>Bacteria</taxon>
        <taxon>Pseudomonadati</taxon>
        <taxon>Campylobacterota</taxon>
        <taxon>Epsilonproteobacteria</taxon>
        <taxon>Campylobacterales</taxon>
        <taxon>Helicobacteraceae</taxon>
        <taxon>Helicobacter</taxon>
    </lineage>
</organism>
<evidence type="ECO:0000256" key="7">
    <source>
        <dbReference type="ARBA" id="ARBA00047942"/>
    </source>
</evidence>
<comment type="catalytic activity">
    <reaction evidence="7">
        <text>a 2'-deoxyadenosine in DNA + S-adenosyl-L-methionine = an N(6)-methyl-2'-deoxyadenosine in DNA + S-adenosyl-L-homocysteine + H(+)</text>
        <dbReference type="Rhea" id="RHEA:15197"/>
        <dbReference type="Rhea" id="RHEA-COMP:12418"/>
        <dbReference type="Rhea" id="RHEA-COMP:12419"/>
        <dbReference type="ChEBI" id="CHEBI:15378"/>
        <dbReference type="ChEBI" id="CHEBI:57856"/>
        <dbReference type="ChEBI" id="CHEBI:59789"/>
        <dbReference type="ChEBI" id="CHEBI:90615"/>
        <dbReference type="ChEBI" id="CHEBI:90616"/>
        <dbReference type="EC" id="2.1.1.72"/>
    </reaction>
</comment>
<dbReference type="InterPro" id="IPR002052">
    <property type="entry name" value="DNA_methylase_N6_adenine_CS"/>
</dbReference>
<dbReference type="InterPro" id="IPR051537">
    <property type="entry name" value="DNA_Adenine_Mtase"/>
</dbReference>
<dbReference type="Gene3D" id="3.40.50.150">
    <property type="entry name" value="Vaccinia Virus protein VP39"/>
    <property type="match status" value="1"/>
</dbReference>
<keyword evidence="3" id="KW-0489">Methyltransferase</keyword>
<dbReference type="EMBL" id="ACDN02000005">
    <property type="protein sequence ID" value="EEO23178.1"/>
    <property type="molecule type" value="Genomic_DNA"/>
</dbReference>
<dbReference type="eggNOG" id="COG0286">
    <property type="taxonomic scope" value="Bacteria"/>
</dbReference>
<keyword evidence="11" id="KW-1185">Reference proteome</keyword>
<feature type="domain" description="DNA methylase adenine-specific" evidence="8">
    <location>
        <begin position="190"/>
        <end position="498"/>
    </location>
</feature>
<comment type="caution">
    <text evidence="10">The sequence shown here is derived from an EMBL/GenBank/DDBJ whole genome shotgun (WGS) entry which is preliminary data.</text>
</comment>
<dbReference type="Pfam" id="PF12161">
    <property type="entry name" value="HsdM_N"/>
    <property type="match status" value="1"/>
</dbReference>
<dbReference type="NCBIfam" id="TIGR00497">
    <property type="entry name" value="hsdM"/>
    <property type="match status" value="1"/>
</dbReference>
<dbReference type="Proteomes" id="UP000005085">
    <property type="component" value="Unassembled WGS sequence"/>
</dbReference>
<dbReference type="GO" id="GO:0032259">
    <property type="term" value="P:methylation"/>
    <property type="evidence" value="ECO:0007669"/>
    <property type="project" value="UniProtKB-KW"/>
</dbReference>
<dbReference type="AlphaFoldDB" id="C3XDT9"/>
<evidence type="ECO:0000256" key="6">
    <source>
        <dbReference type="ARBA" id="ARBA00022747"/>
    </source>
</evidence>
<reference evidence="10 11" key="1">
    <citation type="journal article" date="2014" name="Genome Announc.">
        <title>Draft genome sequences of six enterohepatic helicobacter species isolated from humans and one from rhesus macaques.</title>
        <authorList>
            <person name="Shen Z."/>
            <person name="Sheh A."/>
            <person name="Young S.K."/>
            <person name="Abouelliel A."/>
            <person name="Ward D.V."/>
            <person name="Earl A.M."/>
            <person name="Fox J.G."/>
        </authorList>
    </citation>
    <scope>NUCLEOTIDE SEQUENCE [LARGE SCALE GENOMIC DNA]</scope>
    <source>
        <strain evidence="10 11">ATCC 43879</strain>
    </source>
</reference>
<dbReference type="HOGENOM" id="CLU_013049_0_1_7"/>
<feature type="domain" description="N6 adenine-specific DNA methyltransferase N-terminal" evidence="9">
    <location>
        <begin position="20"/>
        <end position="179"/>
    </location>
</feature>
<dbReference type="InterPro" id="IPR004546">
    <property type="entry name" value="Restrct_endonuc_T1M"/>
</dbReference>
<keyword evidence="5" id="KW-0949">S-adenosyl-L-methionine</keyword>
<dbReference type="RefSeq" id="WP_005216868.1">
    <property type="nucleotide sequence ID" value="NZ_KI392032.1"/>
</dbReference>
<gene>
    <name evidence="10" type="ORF">HRAG_00235</name>
</gene>
<dbReference type="PRINTS" id="PR00507">
    <property type="entry name" value="N12N6MTFRASE"/>
</dbReference>
<dbReference type="SUPFAM" id="SSF53335">
    <property type="entry name" value="S-adenosyl-L-methionine-dependent methyltransferases"/>
    <property type="match status" value="1"/>
</dbReference>
<dbReference type="GO" id="GO:0008170">
    <property type="term" value="F:N-methyltransferase activity"/>
    <property type="evidence" value="ECO:0007669"/>
    <property type="project" value="InterPro"/>
</dbReference>
<dbReference type="GO" id="GO:0009007">
    <property type="term" value="F:site-specific DNA-methyltransferase (adenine-specific) activity"/>
    <property type="evidence" value="ECO:0007669"/>
    <property type="project" value="UniProtKB-EC"/>
</dbReference>
<evidence type="ECO:0000259" key="8">
    <source>
        <dbReference type="Pfam" id="PF02384"/>
    </source>
</evidence>
<dbReference type="CDD" id="cd02440">
    <property type="entry name" value="AdoMet_MTases"/>
    <property type="match status" value="1"/>
</dbReference>
<dbReference type="PANTHER" id="PTHR42933">
    <property type="entry name" value="SLR6095 PROTEIN"/>
    <property type="match status" value="1"/>
</dbReference>
<dbReference type="InterPro" id="IPR038333">
    <property type="entry name" value="T1MK-like_N_sf"/>
</dbReference>
<dbReference type="InterPro" id="IPR029063">
    <property type="entry name" value="SAM-dependent_MTases_sf"/>
</dbReference>
<name>C3XDT9_9HELI</name>
<dbReference type="PANTHER" id="PTHR42933:SF1">
    <property type="entry name" value="SITE-SPECIFIC DNA-METHYLTRANSFERASE (ADENINE-SPECIFIC)"/>
    <property type="match status" value="1"/>
</dbReference>
<comment type="similarity">
    <text evidence="1">Belongs to the N(4)/N(6)-methyltransferase family.</text>
</comment>
<protein>
    <recommendedName>
        <fullName evidence="2">site-specific DNA-methyltransferase (adenine-specific)</fullName>
        <ecNumber evidence="2">2.1.1.72</ecNumber>
    </recommendedName>
</protein>
<evidence type="ECO:0000256" key="1">
    <source>
        <dbReference type="ARBA" id="ARBA00006594"/>
    </source>
</evidence>
<keyword evidence="4" id="KW-0808">Transferase</keyword>
<dbReference type="Gene3D" id="1.20.1260.30">
    <property type="match status" value="1"/>
</dbReference>
<evidence type="ECO:0000259" key="9">
    <source>
        <dbReference type="Pfam" id="PF12161"/>
    </source>
</evidence>
<evidence type="ECO:0000256" key="5">
    <source>
        <dbReference type="ARBA" id="ARBA00022691"/>
    </source>
</evidence>
<dbReference type="InterPro" id="IPR003356">
    <property type="entry name" value="DNA_methylase_A-5"/>
</dbReference>
<dbReference type="EC" id="2.1.1.72" evidence="2"/>